<organism evidence="5 6">
    <name type="scientific">Viridothelium virens</name>
    <name type="common">Speckled blister lichen</name>
    <name type="synonym">Trypethelium virens</name>
    <dbReference type="NCBI Taxonomy" id="1048519"/>
    <lineage>
        <taxon>Eukaryota</taxon>
        <taxon>Fungi</taxon>
        <taxon>Dikarya</taxon>
        <taxon>Ascomycota</taxon>
        <taxon>Pezizomycotina</taxon>
        <taxon>Dothideomycetes</taxon>
        <taxon>Dothideomycetes incertae sedis</taxon>
        <taxon>Trypetheliales</taxon>
        <taxon>Trypetheliaceae</taxon>
        <taxon>Viridothelium</taxon>
    </lineage>
</organism>
<evidence type="ECO:0000256" key="2">
    <source>
        <dbReference type="ARBA" id="ARBA00023242"/>
    </source>
</evidence>
<comment type="subcellular location">
    <subcellularLocation>
        <location evidence="1">Nucleus</location>
    </subcellularLocation>
</comment>
<dbReference type="PROSITE" id="PS50048">
    <property type="entry name" value="ZN2_CY6_FUNGAL_2"/>
    <property type="match status" value="1"/>
</dbReference>
<dbReference type="InterPro" id="IPR050613">
    <property type="entry name" value="Sec_Metabolite_Reg"/>
</dbReference>
<evidence type="ECO:0000256" key="1">
    <source>
        <dbReference type="ARBA" id="ARBA00004123"/>
    </source>
</evidence>
<gene>
    <name evidence="5" type="ORF">EV356DRAFT_314871</name>
</gene>
<dbReference type="InterPro" id="IPR036864">
    <property type="entry name" value="Zn2-C6_fun-type_DNA-bd_sf"/>
</dbReference>
<dbReference type="GO" id="GO:0000981">
    <property type="term" value="F:DNA-binding transcription factor activity, RNA polymerase II-specific"/>
    <property type="evidence" value="ECO:0007669"/>
    <property type="project" value="InterPro"/>
</dbReference>
<evidence type="ECO:0000313" key="5">
    <source>
        <dbReference type="EMBL" id="KAF2231040.1"/>
    </source>
</evidence>
<dbReference type="GO" id="GO:0005634">
    <property type="term" value="C:nucleus"/>
    <property type="evidence" value="ECO:0007669"/>
    <property type="project" value="UniProtKB-SubCell"/>
</dbReference>
<dbReference type="PROSITE" id="PS00463">
    <property type="entry name" value="ZN2_CY6_FUNGAL_1"/>
    <property type="match status" value="1"/>
</dbReference>
<dbReference type="EMBL" id="ML991832">
    <property type="protein sequence ID" value="KAF2231040.1"/>
    <property type="molecule type" value="Genomic_DNA"/>
</dbReference>
<feature type="domain" description="Zn(2)-C6 fungal-type" evidence="4">
    <location>
        <begin position="23"/>
        <end position="54"/>
    </location>
</feature>
<evidence type="ECO:0000313" key="6">
    <source>
        <dbReference type="Proteomes" id="UP000800092"/>
    </source>
</evidence>
<keyword evidence="2" id="KW-0539">Nucleus</keyword>
<dbReference type="Gene3D" id="4.10.240.10">
    <property type="entry name" value="Zn(2)-C6 fungal-type DNA-binding domain"/>
    <property type="match status" value="1"/>
</dbReference>
<feature type="compositionally biased region" description="Basic residues" evidence="3">
    <location>
        <begin position="8"/>
        <end position="19"/>
    </location>
</feature>
<dbReference type="PANTHER" id="PTHR31001">
    <property type="entry name" value="UNCHARACTERIZED TRANSCRIPTIONAL REGULATORY PROTEIN"/>
    <property type="match status" value="1"/>
</dbReference>
<dbReference type="OrthoDB" id="1747771at2759"/>
<sequence length="209" mass="23145">MASTQGRERHHQSNRRRPKPQVSCNFCRRRKLKCNRGQPCETCAHRGLSQSCKYSGADVAHVTSQSQSNYPAPIDMQARVDELEAQVISLKVLLNAAKPASLNNAESNEHENAQWTAILDRIGELKDYFRSHSGANPLPNESEVVANPAAQDHSKDIAELSSHHASSEHVSVAELKRHPNRHWSHLYVPVAPKGMIGSASPFGTGMVDW</sequence>
<dbReference type="InterPro" id="IPR001138">
    <property type="entry name" value="Zn2Cys6_DnaBD"/>
</dbReference>
<dbReference type="SMART" id="SM00066">
    <property type="entry name" value="GAL4"/>
    <property type="match status" value="1"/>
</dbReference>
<dbReference type="SUPFAM" id="SSF57701">
    <property type="entry name" value="Zn2/Cys6 DNA-binding domain"/>
    <property type="match status" value="1"/>
</dbReference>
<dbReference type="AlphaFoldDB" id="A0A6A6GZW7"/>
<reference evidence="5" key="1">
    <citation type="journal article" date="2020" name="Stud. Mycol.">
        <title>101 Dothideomycetes genomes: a test case for predicting lifestyles and emergence of pathogens.</title>
        <authorList>
            <person name="Haridas S."/>
            <person name="Albert R."/>
            <person name="Binder M."/>
            <person name="Bloem J."/>
            <person name="Labutti K."/>
            <person name="Salamov A."/>
            <person name="Andreopoulos B."/>
            <person name="Baker S."/>
            <person name="Barry K."/>
            <person name="Bills G."/>
            <person name="Bluhm B."/>
            <person name="Cannon C."/>
            <person name="Castanera R."/>
            <person name="Culley D."/>
            <person name="Daum C."/>
            <person name="Ezra D."/>
            <person name="Gonzalez J."/>
            <person name="Henrissat B."/>
            <person name="Kuo A."/>
            <person name="Liang C."/>
            <person name="Lipzen A."/>
            <person name="Lutzoni F."/>
            <person name="Magnuson J."/>
            <person name="Mondo S."/>
            <person name="Nolan M."/>
            <person name="Ohm R."/>
            <person name="Pangilinan J."/>
            <person name="Park H.-J."/>
            <person name="Ramirez L."/>
            <person name="Alfaro M."/>
            <person name="Sun H."/>
            <person name="Tritt A."/>
            <person name="Yoshinaga Y."/>
            <person name="Zwiers L.-H."/>
            <person name="Turgeon B."/>
            <person name="Goodwin S."/>
            <person name="Spatafora J."/>
            <person name="Crous P."/>
            <person name="Grigoriev I."/>
        </authorList>
    </citation>
    <scope>NUCLEOTIDE SEQUENCE</scope>
    <source>
        <strain evidence="5">Tuck. ex Michener</strain>
    </source>
</reference>
<keyword evidence="6" id="KW-1185">Reference proteome</keyword>
<feature type="region of interest" description="Disordered" evidence="3">
    <location>
        <begin position="1"/>
        <end position="21"/>
    </location>
</feature>
<dbReference type="Pfam" id="PF00172">
    <property type="entry name" value="Zn_clus"/>
    <property type="match status" value="1"/>
</dbReference>
<accession>A0A6A6GZW7</accession>
<evidence type="ECO:0000256" key="3">
    <source>
        <dbReference type="SAM" id="MobiDB-lite"/>
    </source>
</evidence>
<evidence type="ECO:0000259" key="4">
    <source>
        <dbReference type="PROSITE" id="PS50048"/>
    </source>
</evidence>
<dbReference type="CDD" id="cd00067">
    <property type="entry name" value="GAL4"/>
    <property type="match status" value="1"/>
</dbReference>
<dbReference type="Proteomes" id="UP000800092">
    <property type="component" value="Unassembled WGS sequence"/>
</dbReference>
<dbReference type="GO" id="GO:0008270">
    <property type="term" value="F:zinc ion binding"/>
    <property type="evidence" value="ECO:0007669"/>
    <property type="project" value="InterPro"/>
</dbReference>
<proteinExistence type="predicted"/>
<protein>
    <recommendedName>
        <fullName evidence="4">Zn(2)-C6 fungal-type domain-containing protein</fullName>
    </recommendedName>
</protein>
<name>A0A6A6GZW7_VIRVR</name>